<accession>A0A4Y2UJL2</accession>
<dbReference type="Gene3D" id="3.30.420.10">
    <property type="entry name" value="Ribonuclease H-like superfamily/Ribonuclease H"/>
    <property type="match status" value="1"/>
</dbReference>
<feature type="domain" description="Integrase catalytic" evidence="1">
    <location>
        <begin position="184"/>
        <end position="304"/>
    </location>
</feature>
<dbReference type="GO" id="GO:0003676">
    <property type="term" value="F:nucleic acid binding"/>
    <property type="evidence" value="ECO:0007669"/>
    <property type="project" value="InterPro"/>
</dbReference>
<keyword evidence="3" id="KW-1185">Reference proteome</keyword>
<protein>
    <submittedName>
        <fullName evidence="2">Copia protein</fullName>
    </submittedName>
</protein>
<dbReference type="GO" id="GO:0015074">
    <property type="term" value="P:DNA integration"/>
    <property type="evidence" value="ECO:0007669"/>
    <property type="project" value="InterPro"/>
</dbReference>
<evidence type="ECO:0000259" key="1">
    <source>
        <dbReference type="PROSITE" id="PS50994"/>
    </source>
</evidence>
<dbReference type="AlphaFoldDB" id="A0A4Y2UJL2"/>
<evidence type="ECO:0000313" key="3">
    <source>
        <dbReference type="Proteomes" id="UP000499080"/>
    </source>
</evidence>
<evidence type="ECO:0000313" key="2">
    <source>
        <dbReference type="EMBL" id="GBO11846.1"/>
    </source>
</evidence>
<organism evidence="2 3">
    <name type="scientific">Araneus ventricosus</name>
    <name type="common">Orbweaver spider</name>
    <name type="synonym">Epeira ventricosa</name>
    <dbReference type="NCBI Taxonomy" id="182803"/>
    <lineage>
        <taxon>Eukaryota</taxon>
        <taxon>Metazoa</taxon>
        <taxon>Ecdysozoa</taxon>
        <taxon>Arthropoda</taxon>
        <taxon>Chelicerata</taxon>
        <taxon>Arachnida</taxon>
        <taxon>Araneae</taxon>
        <taxon>Araneomorphae</taxon>
        <taxon>Entelegynae</taxon>
        <taxon>Araneoidea</taxon>
        <taxon>Araneidae</taxon>
        <taxon>Araneus</taxon>
    </lineage>
</organism>
<dbReference type="PROSITE" id="PS50994">
    <property type="entry name" value="INTEGRASE"/>
    <property type="match status" value="1"/>
</dbReference>
<name>A0A4Y2UJL2_ARAVE</name>
<dbReference type="InterPro" id="IPR001584">
    <property type="entry name" value="Integrase_cat-core"/>
</dbReference>
<dbReference type="InterPro" id="IPR012337">
    <property type="entry name" value="RNaseH-like_sf"/>
</dbReference>
<dbReference type="OrthoDB" id="6434921at2759"/>
<dbReference type="PANTHER" id="PTHR42648">
    <property type="entry name" value="TRANSPOSASE, PUTATIVE-RELATED"/>
    <property type="match status" value="1"/>
</dbReference>
<dbReference type="Proteomes" id="UP000499080">
    <property type="component" value="Unassembled WGS sequence"/>
</dbReference>
<gene>
    <name evidence="2" type="primary">GIP_29</name>
    <name evidence="2" type="ORF">AVEN_73388_1</name>
</gene>
<dbReference type="EMBL" id="BGPR01036576">
    <property type="protein sequence ID" value="GBO11846.1"/>
    <property type="molecule type" value="Genomic_DNA"/>
</dbReference>
<dbReference type="SUPFAM" id="SSF53098">
    <property type="entry name" value="Ribonuclease H-like"/>
    <property type="match status" value="1"/>
</dbReference>
<comment type="caution">
    <text evidence="2">The sequence shown here is derived from an EMBL/GenBank/DDBJ whole genome shotgun (WGS) entry which is preliminary data.</text>
</comment>
<dbReference type="PANTHER" id="PTHR42648:SF24">
    <property type="entry name" value="INTEGRASE CATALYTIC DOMAIN-CONTAINING PROTEIN"/>
    <property type="match status" value="1"/>
</dbReference>
<reference evidence="2 3" key="1">
    <citation type="journal article" date="2019" name="Sci. Rep.">
        <title>Orb-weaving spider Araneus ventricosus genome elucidates the spidroin gene catalogue.</title>
        <authorList>
            <person name="Kono N."/>
            <person name="Nakamura H."/>
            <person name="Ohtoshi R."/>
            <person name="Moran D.A.P."/>
            <person name="Shinohara A."/>
            <person name="Yoshida Y."/>
            <person name="Fujiwara M."/>
            <person name="Mori M."/>
            <person name="Tomita M."/>
            <person name="Arakawa K."/>
        </authorList>
    </citation>
    <scope>NUCLEOTIDE SEQUENCE [LARGE SCALE GENOMIC DNA]</scope>
</reference>
<dbReference type="InterPro" id="IPR039537">
    <property type="entry name" value="Retrotran_Ty1/copia-like"/>
</dbReference>
<dbReference type="InterPro" id="IPR036397">
    <property type="entry name" value="RNaseH_sf"/>
</dbReference>
<proteinExistence type="predicted"/>
<sequence length="304" mass="35701">MDVSRLQVKPLSGESDWPLWRYKFKFVLNYHADTLEVVEGKLQKPSQPHEGANEATLEKYKKDLMCYKKANTCAMMVLTNSMTEETMQKIIRFENGREVWLELHKLFEVHMEVLIPNNPIEVNLVTSDDSLLQLYYERWGHQDKRHMKSLLNHELNIQVNIQDELCEACIYGKAHRLSFGSRNNCSSHGELIFADVCGPFDKSFRRFQYFVVFKDQFTKFRYVFFLKQKSDVASALQEFLAYATNLDHIAKEVIGANREEFDKKEVRMFLKKKGVVERFTAPYTPEQNGGSEREIGLLLKWPEY</sequence>